<evidence type="ECO:0000313" key="2">
    <source>
        <dbReference type="Proteomes" id="UP001243846"/>
    </source>
</evidence>
<comment type="caution">
    <text evidence="1">The sequence shown here is derived from an EMBL/GenBank/DDBJ whole genome shotgun (WGS) entry which is preliminary data.</text>
</comment>
<gene>
    <name evidence="1" type="ORF">QWZ10_09615</name>
</gene>
<name>A0ABT8D665_9RHOB</name>
<dbReference type="InterPro" id="IPR007398">
    <property type="entry name" value="BioG"/>
</dbReference>
<accession>A0ABT8D665</accession>
<organism evidence="1 2">
    <name type="scientific">Paracoccus cavernae</name>
    <dbReference type="NCBI Taxonomy" id="1571207"/>
    <lineage>
        <taxon>Bacteria</taxon>
        <taxon>Pseudomonadati</taxon>
        <taxon>Pseudomonadota</taxon>
        <taxon>Alphaproteobacteria</taxon>
        <taxon>Rhodobacterales</taxon>
        <taxon>Paracoccaceae</taxon>
        <taxon>Paracoccus</taxon>
    </lineage>
</organism>
<reference evidence="2" key="1">
    <citation type="journal article" date="2019" name="Int. J. Syst. Evol. Microbiol.">
        <title>The Global Catalogue of Microorganisms (GCM) 10K type strain sequencing project: providing services to taxonomists for standard genome sequencing and annotation.</title>
        <authorList>
            <consortium name="The Broad Institute Genomics Platform"/>
            <consortium name="The Broad Institute Genome Sequencing Center for Infectious Disease"/>
            <person name="Wu L."/>
            <person name="Ma J."/>
        </authorList>
    </citation>
    <scope>NUCLEOTIDE SEQUENCE [LARGE SCALE GENOMIC DNA]</scope>
    <source>
        <strain evidence="2">CECT 8482</strain>
    </source>
</reference>
<evidence type="ECO:0000313" key="1">
    <source>
        <dbReference type="EMBL" id="MDN3712004.1"/>
    </source>
</evidence>
<dbReference type="InterPro" id="IPR029058">
    <property type="entry name" value="AB_hydrolase_fold"/>
</dbReference>
<sequence length="191" mass="20857">MIFGGWSLGPAPFAHLSGAQDVLFLDDWREVPPDLALPQGYRERVLLAFSFGVAAAGHWLAQAGRDPFTRKVAVNGTLAPACPRHGIAPEQVRATADQLSPQSLARFAARAGAAPPEAPDLDALRSELHATLDRGAAPETRFDRILISRRDRIFPPSAMYRAWQSQAAAIRDIDAPHCPFARWSNWAEIAE</sequence>
<keyword evidence="2" id="KW-1185">Reference proteome</keyword>
<dbReference type="SUPFAM" id="SSF53474">
    <property type="entry name" value="alpha/beta-Hydrolases"/>
    <property type="match status" value="1"/>
</dbReference>
<protein>
    <submittedName>
        <fullName evidence="1">DUF452 family protein</fullName>
    </submittedName>
</protein>
<dbReference type="Pfam" id="PF04301">
    <property type="entry name" value="BioG"/>
    <property type="match status" value="1"/>
</dbReference>
<proteinExistence type="predicted"/>
<dbReference type="EMBL" id="JAUFRC010000001">
    <property type="protein sequence ID" value="MDN3712004.1"/>
    <property type="molecule type" value="Genomic_DNA"/>
</dbReference>
<dbReference type="Proteomes" id="UP001243846">
    <property type="component" value="Unassembled WGS sequence"/>
</dbReference>